<accession>A0A9W4SPR8</accession>
<reference evidence="1" key="1">
    <citation type="submission" date="2022-08" db="EMBL/GenBank/DDBJ databases">
        <authorList>
            <person name="Kallberg Y."/>
            <person name="Tangrot J."/>
            <person name="Rosling A."/>
        </authorList>
    </citation>
    <scope>NUCLEOTIDE SEQUENCE</scope>
    <source>
        <strain evidence="1">Wild A</strain>
    </source>
</reference>
<name>A0A9W4SPR8_9GLOM</name>
<sequence>MANISFQYKGKNRLIPDSDETFNNFEVVVKLCKSIFSKADLILEMQWLWLCKTKIDMKKEGIRIYGNFIPFCKDKDNGESFYNSNSESSEEKIWQYEGET</sequence>
<keyword evidence="2" id="KW-1185">Reference proteome</keyword>
<comment type="caution">
    <text evidence="1">The sequence shown here is derived from an EMBL/GenBank/DDBJ whole genome shotgun (WGS) entry which is preliminary data.</text>
</comment>
<gene>
    <name evidence="1" type="ORF">FWILDA_LOCUS7771</name>
</gene>
<dbReference type="OrthoDB" id="2363453at2759"/>
<evidence type="ECO:0000313" key="2">
    <source>
        <dbReference type="Proteomes" id="UP001153678"/>
    </source>
</evidence>
<dbReference type="Proteomes" id="UP001153678">
    <property type="component" value="Unassembled WGS sequence"/>
</dbReference>
<organism evidence="1 2">
    <name type="scientific">Funneliformis geosporum</name>
    <dbReference type="NCBI Taxonomy" id="1117311"/>
    <lineage>
        <taxon>Eukaryota</taxon>
        <taxon>Fungi</taxon>
        <taxon>Fungi incertae sedis</taxon>
        <taxon>Mucoromycota</taxon>
        <taxon>Glomeromycotina</taxon>
        <taxon>Glomeromycetes</taxon>
        <taxon>Glomerales</taxon>
        <taxon>Glomeraceae</taxon>
        <taxon>Funneliformis</taxon>
    </lineage>
</organism>
<protein>
    <submittedName>
        <fullName evidence="1">14179_t:CDS:1</fullName>
    </submittedName>
</protein>
<dbReference type="EMBL" id="CAMKVN010001561">
    <property type="protein sequence ID" value="CAI2176812.1"/>
    <property type="molecule type" value="Genomic_DNA"/>
</dbReference>
<proteinExistence type="predicted"/>
<dbReference type="AlphaFoldDB" id="A0A9W4SPR8"/>
<evidence type="ECO:0000313" key="1">
    <source>
        <dbReference type="EMBL" id="CAI2176812.1"/>
    </source>
</evidence>